<proteinExistence type="predicted"/>
<organism evidence="1">
    <name type="scientific">marine sediment metagenome</name>
    <dbReference type="NCBI Taxonomy" id="412755"/>
    <lineage>
        <taxon>unclassified sequences</taxon>
        <taxon>metagenomes</taxon>
        <taxon>ecological metagenomes</taxon>
    </lineage>
</organism>
<evidence type="ECO:0000313" key="1">
    <source>
        <dbReference type="EMBL" id="GAG65739.1"/>
    </source>
</evidence>
<comment type="caution">
    <text evidence="1">The sequence shown here is derived from an EMBL/GenBank/DDBJ whole genome shotgun (WGS) entry which is preliminary data.</text>
</comment>
<name>X0Z936_9ZZZZ</name>
<gene>
    <name evidence="1" type="ORF">S01H4_17917</name>
</gene>
<feature type="non-terminal residue" evidence="1">
    <location>
        <position position="165"/>
    </location>
</feature>
<dbReference type="AlphaFoldDB" id="X0Z936"/>
<sequence length="165" mass="18788">MTALKELRKLTKAFDHISKTLERVDSRLEKQLTELISLVKNSKLDIIDVIEQSSQKILEKIDQGAAKNYLNTIEEQRRTIEIKAAVPLGTITLEKIQVYLEHASQATLTGKNELLNPEFDFSYYPTITPAVFKSKEPLVNFYLLKTLVLQTIPHAIKMLENTMSG</sequence>
<protein>
    <submittedName>
        <fullName evidence="1">Uncharacterized protein</fullName>
    </submittedName>
</protein>
<reference evidence="1" key="1">
    <citation type="journal article" date="2014" name="Front. Microbiol.">
        <title>High frequency of phylogenetically diverse reductive dehalogenase-homologous genes in deep subseafloor sedimentary metagenomes.</title>
        <authorList>
            <person name="Kawai M."/>
            <person name="Futagami T."/>
            <person name="Toyoda A."/>
            <person name="Takaki Y."/>
            <person name="Nishi S."/>
            <person name="Hori S."/>
            <person name="Arai W."/>
            <person name="Tsubouchi T."/>
            <person name="Morono Y."/>
            <person name="Uchiyama I."/>
            <person name="Ito T."/>
            <person name="Fujiyama A."/>
            <person name="Inagaki F."/>
            <person name="Takami H."/>
        </authorList>
    </citation>
    <scope>NUCLEOTIDE SEQUENCE</scope>
    <source>
        <strain evidence="1">Expedition CK06-06</strain>
    </source>
</reference>
<accession>X0Z936</accession>
<dbReference type="EMBL" id="BART01007919">
    <property type="protein sequence ID" value="GAG65739.1"/>
    <property type="molecule type" value="Genomic_DNA"/>
</dbReference>